<evidence type="ECO:0000313" key="2">
    <source>
        <dbReference type="EMBL" id="TLS36097.1"/>
    </source>
</evidence>
<reference evidence="2 3" key="1">
    <citation type="submission" date="2019-04" db="EMBL/GenBank/DDBJ databases">
        <title>Bacillus caeni sp. nov., a bacterium isolated from mangrove sediment.</title>
        <authorList>
            <person name="Huang H."/>
            <person name="Mo K."/>
            <person name="Hu Y."/>
        </authorList>
    </citation>
    <scope>NUCLEOTIDE SEQUENCE [LARGE SCALE GENOMIC DNA]</scope>
    <source>
        <strain evidence="2 3">HB172195</strain>
    </source>
</reference>
<keyword evidence="3" id="KW-1185">Reference proteome</keyword>
<keyword evidence="1" id="KW-0472">Membrane</keyword>
<organism evidence="2 3">
    <name type="scientific">Exobacillus caeni</name>
    <dbReference type="NCBI Taxonomy" id="2574798"/>
    <lineage>
        <taxon>Bacteria</taxon>
        <taxon>Bacillati</taxon>
        <taxon>Bacillota</taxon>
        <taxon>Bacilli</taxon>
        <taxon>Bacillales</taxon>
        <taxon>Guptibacillaceae</taxon>
        <taxon>Exobacillus</taxon>
    </lineage>
</organism>
<evidence type="ECO:0000256" key="1">
    <source>
        <dbReference type="SAM" id="Phobius"/>
    </source>
</evidence>
<comment type="caution">
    <text evidence="2">The sequence shown here is derived from an EMBL/GenBank/DDBJ whole genome shotgun (WGS) entry which is preliminary data.</text>
</comment>
<keyword evidence="1" id="KW-1133">Transmembrane helix</keyword>
<gene>
    <name evidence="2" type="ORF">FCL54_17070</name>
</gene>
<evidence type="ECO:0000313" key="3">
    <source>
        <dbReference type="Proteomes" id="UP000308230"/>
    </source>
</evidence>
<accession>A0A5R9EY89</accession>
<dbReference type="OrthoDB" id="1928231at2"/>
<keyword evidence="1" id="KW-0812">Transmembrane</keyword>
<proteinExistence type="predicted"/>
<dbReference type="Proteomes" id="UP000308230">
    <property type="component" value="Unassembled WGS sequence"/>
</dbReference>
<dbReference type="EMBL" id="SWLG01000013">
    <property type="protein sequence ID" value="TLS36097.1"/>
    <property type="molecule type" value="Genomic_DNA"/>
</dbReference>
<protein>
    <submittedName>
        <fullName evidence="2">Uncharacterized protein</fullName>
    </submittedName>
</protein>
<name>A0A5R9EY89_9BACL</name>
<dbReference type="AlphaFoldDB" id="A0A5R9EY89"/>
<feature type="transmembrane region" description="Helical" evidence="1">
    <location>
        <begin position="7"/>
        <end position="26"/>
    </location>
</feature>
<dbReference type="RefSeq" id="WP_138128002.1">
    <property type="nucleotide sequence ID" value="NZ_SWLG01000013.1"/>
</dbReference>
<sequence length="159" mass="17849">MRRKNKIVNYVTWTGIVIAAFLYVFILNTEQINPAIALKSEQKESVEQTGVAEPEAVKLTAKSKNWDAFYTGAIGPESKQYEIMFDYKGKEFSDIEAVSYEGALPYGGESKGEGRSLEGSRFLIAGKCQGCLVDRNFGEAKFTIEWNGKREVLIFKEPE</sequence>